<dbReference type="InterPro" id="IPR036770">
    <property type="entry name" value="Ankyrin_rpt-contain_sf"/>
</dbReference>
<keyword evidence="6" id="KW-1185">Reference proteome</keyword>
<feature type="repeat" description="ANK" evidence="3">
    <location>
        <begin position="259"/>
        <end position="293"/>
    </location>
</feature>
<dbReference type="OrthoDB" id="5630807at2"/>
<dbReference type="STRING" id="1034943.BN59_03810"/>
<keyword evidence="2 3" id="KW-0040">ANK repeat</keyword>
<dbReference type="AlphaFoldDB" id="A0A078L2P8"/>
<accession>A0A078L2P8</accession>
<feature type="repeat" description="ANK" evidence="3">
    <location>
        <begin position="294"/>
        <end position="327"/>
    </location>
</feature>
<sequence>MPKKHALEESSSSNVKRPRTNPGISDSVSTAFSSPSSSSAVLSDDGETVNWSELINRHLLGMNLSDTGKEGKDYYQHCIEELFSRSPVQEMNRLCFQLFSADRIGEVSFEEPQQEQLLQFLVEVLQDTVPEKKYLGRPSILATLIHHRLPETLADALYTYATNHETSFSRLQWALICRQPIREEMAAEINIISYTPPLHLAACFDNPSLIAQLKELGADMNLRKPNGVTACLLSAYYGFSITTQQLITLGADPTLGSENGSTPLLAAINKSNDDIETVKVLLRAGANVNQADPRGITPLFVAAAKGHDKVVEQLLQAVGIDVNQAPQSGFTPLHIAAQNGHDKVVEQLLQAVGIDVNQANQRGFTPLCSAVFYGHVRVVEQLLQARGIVVDEASPYKYSPFYAAADKGHVKIVELLLQAEDIDINQEIHGEKDLLSVAVRNKHIAVIKVLIAHGADKMHSLKHAVSIKNVAVIDAFFESGFYLPKISPVGLQSELSRRAAENITYRNNSLKGLALSVYEKSCWDNQVQPDARSVGEECPSRMPLGYTPTRRYFVPDALKGNPVALAYFAAYYVKNPQALKTWFKSAGKTFGIFNLALTLVTARFAQMSDFALRLSSEKRRALWLCHKDQLKFLYNEFPYESIMEWLKVLRDAPEMVNFREPVFFLKSVIQKKHIEEQGRILSALRIEVRTQGPQFFKPDDPSENRASGSNGPHMDSPISSSR</sequence>
<evidence type="ECO:0000313" key="5">
    <source>
        <dbReference type="EMBL" id="CDZ79492.1"/>
    </source>
</evidence>
<dbReference type="RefSeq" id="WP_044012857.1">
    <property type="nucleotide sequence ID" value="NZ_CCVW01000005.1"/>
</dbReference>
<feature type="region of interest" description="Disordered" evidence="4">
    <location>
        <begin position="693"/>
        <end position="722"/>
    </location>
</feature>
<protein>
    <submittedName>
        <fullName evidence="5">Ankyrin repeat protein</fullName>
    </submittedName>
</protein>
<keyword evidence="1" id="KW-0677">Repeat</keyword>
<dbReference type="PROSITE" id="PS50297">
    <property type="entry name" value="ANK_REP_REGION"/>
    <property type="match status" value="3"/>
</dbReference>
<feature type="region of interest" description="Disordered" evidence="4">
    <location>
        <begin position="1"/>
        <end position="44"/>
    </location>
</feature>
<evidence type="ECO:0000256" key="3">
    <source>
        <dbReference type="PROSITE-ProRule" id="PRU00023"/>
    </source>
</evidence>
<dbReference type="PANTHER" id="PTHR24178">
    <property type="entry name" value="MOLTING PROTEIN MLT-4"/>
    <property type="match status" value="1"/>
</dbReference>
<feature type="repeat" description="ANK" evidence="3">
    <location>
        <begin position="328"/>
        <end position="361"/>
    </location>
</feature>
<dbReference type="SUPFAM" id="SSF48403">
    <property type="entry name" value="Ankyrin repeat"/>
    <property type="match status" value="1"/>
</dbReference>
<reference evidence="5 6" key="1">
    <citation type="submission" date="2014-06" db="EMBL/GenBank/DDBJ databases">
        <authorList>
            <person name="Urmite Genomes Urmite Genomes"/>
        </authorList>
    </citation>
    <scope>NUCLEOTIDE SEQUENCE [LARGE SCALE GENOMIC DNA]</scope>
</reference>
<dbReference type="Gene3D" id="1.25.40.20">
    <property type="entry name" value="Ankyrin repeat-containing domain"/>
    <property type="match status" value="3"/>
</dbReference>
<feature type="repeat" description="ANK" evidence="3">
    <location>
        <begin position="193"/>
        <end position="225"/>
    </location>
</feature>
<name>A0A078L2P8_9GAMM</name>
<dbReference type="SMART" id="SM00248">
    <property type="entry name" value="ANK"/>
    <property type="match status" value="8"/>
</dbReference>
<dbReference type="PRINTS" id="PR01415">
    <property type="entry name" value="ANKYRIN"/>
</dbReference>
<feature type="compositionally biased region" description="Low complexity" evidence="4">
    <location>
        <begin position="25"/>
        <end position="43"/>
    </location>
</feature>
<dbReference type="InterPro" id="IPR002110">
    <property type="entry name" value="Ankyrin_rpt"/>
</dbReference>
<dbReference type="Proteomes" id="UP000044071">
    <property type="component" value="Unassembled WGS sequence"/>
</dbReference>
<evidence type="ECO:0000313" key="6">
    <source>
        <dbReference type="Proteomes" id="UP000044071"/>
    </source>
</evidence>
<gene>
    <name evidence="5" type="ORF">BN59_03810</name>
</gene>
<organism evidence="5 6">
    <name type="scientific">Legionella massiliensis</name>
    <dbReference type="NCBI Taxonomy" id="1034943"/>
    <lineage>
        <taxon>Bacteria</taxon>
        <taxon>Pseudomonadati</taxon>
        <taxon>Pseudomonadota</taxon>
        <taxon>Gammaproteobacteria</taxon>
        <taxon>Legionellales</taxon>
        <taxon>Legionellaceae</taxon>
        <taxon>Legionella</taxon>
    </lineage>
</organism>
<dbReference type="PROSITE" id="PS50088">
    <property type="entry name" value="ANK_REPEAT"/>
    <property type="match status" value="4"/>
</dbReference>
<evidence type="ECO:0000256" key="2">
    <source>
        <dbReference type="ARBA" id="ARBA00023043"/>
    </source>
</evidence>
<dbReference type="EMBL" id="CCSB01000005">
    <property type="protein sequence ID" value="CDZ79492.1"/>
    <property type="molecule type" value="Genomic_DNA"/>
</dbReference>
<evidence type="ECO:0000256" key="4">
    <source>
        <dbReference type="SAM" id="MobiDB-lite"/>
    </source>
</evidence>
<proteinExistence type="predicted"/>
<dbReference type="eggNOG" id="COG0666">
    <property type="taxonomic scope" value="Bacteria"/>
</dbReference>
<dbReference type="Pfam" id="PF12796">
    <property type="entry name" value="Ank_2"/>
    <property type="match status" value="2"/>
</dbReference>
<evidence type="ECO:0000256" key="1">
    <source>
        <dbReference type="ARBA" id="ARBA00022737"/>
    </source>
</evidence>